<keyword evidence="2" id="KW-0560">Oxidoreductase</keyword>
<dbReference type="InterPro" id="IPR036291">
    <property type="entry name" value="NAD(P)-bd_dom_sf"/>
</dbReference>
<protein>
    <submittedName>
        <fullName evidence="4">Putative 3-hydroxyacyl-CoA dehydrogenase</fullName>
    </submittedName>
</protein>
<dbReference type="PANTHER" id="PTHR43658:SF8">
    <property type="entry name" value="17-BETA-HYDROXYSTEROID DEHYDROGENASE 14-RELATED"/>
    <property type="match status" value="1"/>
</dbReference>
<keyword evidence="5" id="KW-1185">Reference proteome</keyword>
<sequence>MRIADRTFIISGGSSGLGLAAVEALHESGAYIAVFDLRKPVNDFQGLPRVAFFKADVTQTMEIQEAADKTIEWTKATQARLGGVIACAGTMRAGKIVSRNGTPYPLDTWNKIMDVNLTGTFNLVRLALQHLINVDPEGADDERGVIIMTSSSEAFEGHEGQLVYAASKGAIRSMTLPMARDLGRYGIRVATIAPSPFDTPMASFGSPRVMRTIEDHFIFPRRIGKPKEFADTIKWIIECPYANGDTFRLSGGNRIPGKL</sequence>
<proteinExistence type="predicted"/>
<evidence type="ECO:0000313" key="5">
    <source>
        <dbReference type="Proteomes" id="UP000076722"/>
    </source>
</evidence>
<reference evidence="4 5" key="1">
    <citation type="journal article" date="2016" name="Mol. Biol. Evol.">
        <title>Comparative Genomics of Early-Diverging Mushroom-Forming Fungi Provides Insights into the Origins of Lignocellulose Decay Capabilities.</title>
        <authorList>
            <person name="Nagy L.G."/>
            <person name="Riley R."/>
            <person name="Tritt A."/>
            <person name="Adam C."/>
            <person name="Daum C."/>
            <person name="Floudas D."/>
            <person name="Sun H."/>
            <person name="Yadav J.S."/>
            <person name="Pangilinan J."/>
            <person name="Larsson K.H."/>
            <person name="Matsuura K."/>
            <person name="Barry K."/>
            <person name="Labutti K."/>
            <person name="Kuo R."/>
            <person name="Ohm R.A."/>
            <person name="Bhattacharya S.S."/>
            <person name="Shirouzu T."/>
            <person name="Yoshinaga Y."/>
            <person name="Martin F.M."/>
            <person name="Grigoriev I.V."/>
            <person name="Hibbett D.S."/>
        </authorList>
    </citation>
    <scope>NUCLEOTIDE SEQUENCE [LARGE SCALE GENOMIC DNA]</scope>
    <source>
        <strain evidence="4 5">HHB9708</strain>
    </source>
</reference>
<dbReference type="InterPro" id="IPR020904">
    <property type="entry name" value="Sc_DH/Rdtase_CS"/>
</dbReference>
<dbReference type="InterPro" id="IPR002347">
    <property type="entry name" value="SDR_fam"/>
</dbReference>
<accession>A0A164VQC6</accession>
<dbReference type="GO" id="GO:0016491">
    <property type="term" value="F:oxidoreductase activity"/>
    <property type="evidence" value="ECO:0007669"/>
    <property type="project" value="UniProtKB-KW"/>
</dbReference>
<organism evidence="4 5">
    <name type="scientific">Sistotremastrum niveocremeum HHB9708</name>
    <dbReference type="NCBI Taxonomy" id="1314777"/>
    <lineage>
        <taxon>Eukaryota</taxon>
        <taxon>Fungi</taxon>
        <taxon>Dikarya</taxon>
        <taxon>Basidiomycota</taxon>
        <taxon>Agaricomycotina</taxon>
        <taxon>Agaricomycetes</taxon>
        <taxon>Sistotremastrales</taxon>
        <taxon>Sistotremastraceae</taxon>
        <taxon>Sertulicium</taxon>
        <taxon>Sertulicium niveocremeum</taxon>
    </lineage>
</organism>
<dbReference type="AlphaFoldDB" id="A0A164VQC6"/>
<dbReference type="SMART" id="SM00822">
    <property type="entry name" value="PKS_KR"/>
    <property type="match status" value="1"/>
</dbReference>
<feature type="domain" description="Ketoreductase" evidence="3">
    <location>
        <begin position="6"/>
        <end position="195"/>
    </location>
</feature>
<evidence type="ECO:0000256" key="1">
    <source>
        <dbReference type="ARBA" id="ARBA00022857"/>
    </source>
</evidence>
<evidence type="ECO:0000259" key="3">
    <source>
        <dbReference type="SMART" id="SM00822"/>
    </source>
</evidence>
<dbReference type="SUPFAM" id="SSF51735">
    <property type="entry name" value="NAD(P)-binding Rossmann-fold domains"/>
    <property type="match status" value="1"/>
</dbReference>
<name>A0A164VQC6_9AGAM</name>
<dbReference type="InterPro" id="IPR057326">
    <property type="entry name" value="KR_dom"/>
</dbReference>
<dbReference type="Proteomes" id="UP000076722">
    <property type="component" value="Unassembled WGS sequence"/>
</dbReference>
<dbReference type="PROSITE" id="PS00061">
    <property type="entry name" value="ADH_SHORT"/>
    <property type="match status" value="1"/>
</dbReference>
<keyword evidence="1" id="KW-0521">NADP</keyword>
<gene>
    <name evidence="4" type="ORF">SISNIDRAFT_453266</name>
</gene>
<dbReference type="Gene3D" id="3.40.50.720">
    <property type="entry name" value="NAD(P)-binding Rossmann-like Domain"/>
    <property type="match status" value="1"/>
</dbReference>
<dbReference type="PANTHER" id="PTHR43658">
    <property type="entry name" value="SHORT-CHAIN DEHYDROGENASE/REDUCTASE"/>
    <property type="match status" value="1"/>
</dbReference>
<dbReference type="EMBL" id="KV419404">
    <property type="protein sequence ID" value="KZS94364.1"/>
    <property type="molecule type" value="Genomic_DNA"/>
</dbReference>
<evidence type="ECO:0000256" key="2">
    <source>
        <dbReference type="ARBA" id="ARBA00023002"/>
    </source>
</evidence>
<dbReference type="Pfam" id="PF00106">
    <property type="entry name" value="adh_short"/>
    <property type="match status" value="1"/>
</dbReference>
<evidence type="ECO:0000313" key="4">
    <source>
        <dbReference type="EMBL" id="KZS94364.1"/>
    </source>
</evidence>
<dbReference type="PRINTS" id="PR00081">
    <property type="entry name" value="GDHRDH"/>
</dbReference>
<dbReference type="OrthoDB" id="1274115at2759"/>
<dbReference type="STRING" id="1314777.A0A164VQC6"/>